<evidence type="ECO:0000256" key="2">
    <source>
        <dbReference type="ARBA" id="ARBA00008974"/>
    </source>
</evidence>
<feature type="transmembrane region" description="Helical" evidence="6">
    <location>
        <begin position="388"/>
        <end position="406"/>
    </location>
</feature>
<dbReference type="PANTHER" id="PTHR30618">
    <property type="entry name" value="NCS1 FAMILY PURINE/PYRIMIDINE TRANSPORTER"/>
    <property type="match status" value="1"/>
</dbReference>
<evidence type="ECO:0000256" key="4">
    <source>
        <dbReference type="ARBA" id="ARBA00022989"/>
    </source>
</evidence>
<dbReference type="InterPro" id="IPR045225">
    <property type="entry name" value="Uracil/uridine/allantoin_perm"/>
</dbReference>
<reference evidence="7" key="1">
    <citation type="journal article" date="2020" name="Stud. Mycol.">
        <title>101 Dothideomycetes genomes: a test case for predicting lifestyles and emergence of pathogens.</title>
        <authorList>
            <person name="Haridas S."/>
            <person name="Albert R."/>
            <person name="Binder M."/>
            <person name="Bloem J."/>
            <person name="Labutti K."/>
            <person name="Salamov A."/>
            <person name="Andreopoulos B."/>
            <person name="Baker S."/>
            <person name="Barry K."/>
            <person name="Bills G."/>
            <person name="Bluhm B."/>
            <person name="Cannon C."/>
            <person name="Castanera R."/>
            <person name="Culley D."/>
            <person name="Daum C."/>
            <person name="Ezra D."/>
            <person name="Gonzalez J."/>
            <person name="Henrissat B."/>
            <person name="Kuo A."/>
            <person name="Liang C."/>
            <person name="Lipzen A."/>
            <person name="Lutzoni F."/>
            <person name="Magnuson J."/>
            <person name="Mondo S."/>
            <person name="Nolan M."/>
            <person name="Ohm R."/>
            <person name="Pangilinan J."/>
            <person name="Park H.-J."/>
            <person name="Ramirez L."/>
            <person name="Alfaro M."/>
            <person name="Sun H."/>
            <person name="Tritt A."/>
            <person name="Yoshinaga Y."/>
            <person name="Zwiers L.-H."/>
            <person name="Turgeon B."/>
            <person name="Goodwin S."/>
            <person name="Spatafora J."/>
            <person name="Crous P."/>
            <person name="Grigoriev I."/>
        </authorList>
    </citation>
    <scope>NUCLEOTIDE SEQUENCE</scope>
    <source>
        <strain evidence="7">CBS 627.86</strain>
    </source>
</reference>
<dbReference type="Gene3D" id="1.10.4160.10">
    <property type="entry name" value="Hydantoin permease"/>
    <property type="match status" value="1"/>
</dbReference>
<keyword evidence="5 6" id="KW-0472">Membrane</keyword>
<name>A0A6A5Z1A5_9PLEO</name>
<evidence type="ECO:0000256" key="3">
    <source>
        <dbReference type="ARBA" id="ARBA00022692"/>
    </source>
</evidence>
<dbReference type="OrthoDB" id="2018619at2759"/>
<feature type="transmembrane region" description="Helical" evidence="6">
    <location>
        <begin position="298"/>
        <end position="322"/>
    </location>
</feature>
<feature type="transmembrane region" description="Helical" evidence="6">
    <location>
        <begin position="62"/>
        <end position="84"/>
    </location>
</feature>
<evidence type="ECO:0000313" key="8">
    <source>
        <dbReference type="Proteomes" id="UP000799770"/>
    </source>
</evidence>
<comment type="similarity">
    <text evidence="2">Belongs to the purine-cytosine permease (2.A.39) family.</text>
</comment>
<feature type="transmembrane region" description="Helical" evidence="6">
    <location>
        <begin position="130"/>
        <end position="149"/>
    </location>
</feature>
<sequence length="577" mass="64246">MHLPSAAKFRNAFTSKEAFINTIKTPQQNGEHLMVGNPRWSNRDLEPTPPEERTWTWYNLPLYWGSTAFGTAGWNAAASLIAVGLTWQQAFASCVIGSFISALVVVGMARPGVRYHIGYPVLCRSVMGMYGSTFFIFIRAIVGAIWYGIQTYYGANLISVCLRCIFGYKWNNWANTLPESADVTSKQLLCFFLVWMIEFPLCLVHPKRIHYLFTVKGLVMPFVTFGFFGWCMAHGTGLKTIDTQNAAGQKAAAVTTTGWAIMSGINVVMGTLSPMLVNQPDLARYCKKPRDAGWLQGVSVFVSKVLIFFLGLAATSSMQGAYGKAYWNMWDLNNAILDHNWTPTARFGIFLVAFSYFFSAVGTNLGANSIPFGADMTGLFPQYLTIRRGQILCALLGVALVPWKLIATAQTFITFLGSYNIFMAPLCAIIIVDYCFARKGNIHVPSLYRGSKSNLYWFTSGINFRGVFSWCAGTVMGMPGLVAAYNPKLVPQAGKDMYKLGWILTFVTAGTVYFICIKIRKPRVYPKGFEDVPFTWEYLCNEGRDGFFDGEREVYSPTKSVTEAVDIQVGEKGKSEY</sequence>
<comment type="subcellular location">
    <subcellularLocation>
        <location evidence="1">Membrane</location>
        <topology evidence="1">Multi-pass membrane protein</topology>
    </subcellularLocation>
</comment>
<feature type="transmembrane region" description="Helical" evidence="6">
    <location>
        <begin position="455"/>
        <end position="477"/>
    </location>
</feature>
<dbReference type="EMBL" id="ML977328">
    <property type="protein sequence ID" value="KAF2113160.1"/>
    <property type="molecule type" value="Genomic_DNA"/>
</dbReference>
<dbReference type="CDD" id="cd11482">
    <property type="entry name" value="SLC-NCS1sbd_NRT1-like"/>
    <property type="match status" value="1"/>
</dbReference>
<organism evidence="7 8">
    <name type="scientific">Lophiotrema nucula</name>
    <dbReference type="NCBI Taxonomy" id="690887"/>
    <lineage>
        <taxon>Eukaryota</taxon>
        <taxon>Fungi</taxon>
        <taxon>Dikarya</taxon>
        <taxon>Ascomycota</taxon>
        <taxon>Pezizomycotina</taxon>
        <taxon>Dothideomycetes</taxon>
        <taxon>Pleosporomycetidae</taxon>
        <taxon>Pleosporales</taxon>
        <taxon>Lophiotremataceae</taxon>
        <taxon>Lophiotrema</taxon>
    </lineage>
</organism>
<dbReference type="GO" id="GO:0015205">
    <property type="term" value="F:nucleobase transmembrane transporter activity"/>
    <property type="evidence" value="ECO:0007669"/>
    <property type="project" value="TreeGrafter"/>
</dbReference>
<proteinExistence type="inferred from homology"/>
<feature type="transmembrane region" description="Helical" evidence="6">
    <location>
        <begin position="258"/>
        <end position="277"/>
    </location>
</feature>
<dbReference type="Proteomes" id="UP000799770">
    <property type="component" value="Unassembled WGS sequence"/>
</dbReference>
<dbReference type="InterPro" id="IPR001248">
    <property type="entry name" value="Pur-cyt_permease"/>
</dbReference>
<feature type="transmembrane region" description="Helical" evidence="6">
    <location>
        <begin position="347"/>
        <end position="367"/>
    </location>
</feature>
<keyword evidence="8" id="KW-1185">Reference proteome</keyword>
<dbReference type="AlphaFoldDB" id="A0A6A5Z1A5"/>
<feature type="transmembrane region" description="Helical" evidence="6">
    <location>
        <begin position="497"/>
        <end position="517"/>
    </location>
</feature>
<dbReference type="Pfam" id="PF02133">
    <property type="entry name" value="Transp_cyt_pur"/>
    <property type="match status" value="1"/>
</dbReference>
<evidence type="ECO:0000256" key="6">
    <source>
        <dbReference type="SAM" id="Phobius"/>
    </source>
</evidence>
<evidence type="ECO:0000256" key="1">
    <source>
        <dbReference type="ARBA" id="ARBA00004141"/>
    </source>
</evidence>
<accession>A0A6A5Z1A5</accession>
<keyword evidence="3 6" id="KW-0812">Transmembrane</keyword>
<protein>
    <submittedName>
        <fullName evidence="7">NCS1 nucleoside transporter</fullName>
    </submittedName>
</protein>
<evidence type="ECO:0000256" key="5">
    <source>
        <dbReference type="ARBA" id="ARBA00023136"/>
    </source>
</evidence>
<dbReference type="PANTHER" id="PTHR30618:SF0">
    <property type="entry name" value="PURINE-URACIL PERMEASE NCS1"/>
    <property type="match status" value="1"/>
</dbReference>
<keyword evidence="4 6" id="KW-1133">Transmembrane helix</keyword>
<feature type="transmembrane region" description="Helical" evidence="6">
    <location>
        <begin position="218"/>
        <end position="238"/>
    </location>
</feature>
<feature type="transmembrane region" description="Helical" evidence="6">
    <location>
        <begin position="90"/>
        <end position="109"/>
    </location>
</feature>
<gene>
    <name evidence="7" type="ORF">BDV96DRAFT_496706</name>
</gene>
<evidence type="ECO:0000313" key="7">
    <source>
        <dbReference type="EMBL" id="KAF2113160.1"/>
    </source>
</evidence>
<dbReference type="GO" id="GO:0005886">
    <property type="term" value="C:plasma membrane"/>
    <property type="evidence" value="ECO:0007669"/>
    <property type="project" value="TreeGrafter"/>
</dbReference>
<feature type="transmembrane region" description="Helical" evidence="6">
    <location>
        <begin position="412"/>
        <end position="434"/>
    </location>
</feature>